<evidence type="ECO:0000313" key="1">
    <source>
        <dbReference type="EMBL" id="KAA5247409.1"/>
    </source>
</evidence>
<name>A0AB34BHF5_9BACE</name>
<feature type="non-terminal residue" evidence="1">
    <location>
        <position position="1"/>
    </location>
</feature>
<dbReference type="AlphaFoldDB" id="A0AB34BHF5"/>
<dbReference type="EMBL" id="VWAG01000216">
    <property type="protein sequence ID" value="KAA5247409.1"/>
    <property type="molecule type" value="Genomic_DNA"/>
</dbReference>
<dbReference type="Proteomes" id="UP000440198">
    <property type="component" value="Unassembled WGS sequence"/>
</dbReference>
<accession>A0AB34BHF5</accession>
<comment type="caution">
    <text evidence="1">The sequence shown here is derived from an EMBL/GenBank/DDBJ whole genome shotgun (WGS) entry which is preliminary data.</text>
</comment>
<protein>
    <submittedName>
        <fullName evidence="1">Uncharacterized protein</fullName>
    </submittedName>
</protein>
<keyword evidence="2" id="KW-1185">Reference proteome</keyword>
<organism evidence="1 2">
    <name type="scientific">Bacteroides finegoldii</name>
    <dbReference type="NCBI Taxonomy" id="338188"/>
    <lineage>
        <taxon>Bacteria</taxon>
        <taxon>Pseudomonadati</taxon>
        <taxon>Bacteroidota</taxon>
        <taxon>Bacteroidia</taxon>
        <taxon>Bacteroidales</taxon>
        <taxon>Bacteroidaceae</taxon>
        <taxon>Bacteroides</taxon>
    </lineage>
</organism>
<proteinExistence type="predicted"/>
<reference evidence="1 2" key="1">
    <citation type="journal article" date="2019" name="Nat. Med.">
        <title>A library of human gut bacterial isolates paired with longitudinal multiomics data enables mechanistic microbiome research.</title>
        <authorList>
            <person name="Poyet M."/>
            <person name="Groussin M."/>
            <person name="Gibbons S.M."/>
            <person name="Avila-Pacheco J."/>
            <person name="Jiang X."/>
            <person name="Kearney S.M."/>
            <person name="Perrotta A.R."/>
            <person name="Berdy B."/>
            <person name="Zhao S."/>
            <person name="Lieberman T.D."/>
            <person name="Swanson P.K."/>
            <person name="Smith M."/>
            <person name="Roesemann S."/>
            <person name="Alexander J.E."/>
            <person name="Rich S.A."/>
            <person name="Livny J."/>
            <person name="Vlamakis H."/>
            <person name="Clish C."/>
            <person name="Bullock K."/>
            <person name="Deik A."/>
            <person name="Scott J."/>
            <person name="Pierce K.A."/>
            <person name="Xavier R.J."/>
            <person name="Alm E.J."/>
        </authorList>
    </citation>
    <scope>NUCLEOTIDE SEQUENCE [LARGE SCALE GENOMIC DNA]</scope>
    <source>
        <strain evidence="1 2">BIOML-A2</strain>
    </source>
</reference>
<sequence>SWGGGPVAVVEYAYSMNGEWIKVDNSEFTILGQFDRTAAGGQTEKNIPGYKVYDFKLPDALLNRDNICIRLRPVRLPAGVSSFMPLRLANISIKYNK</sequence>
<gene>
    <name evidence="1" type="ORF">F2Z09_23740</name>
</gene>
<evidence type="ECO:0000313" key="2">
    <source>
        <dbReference type="Proteomes" id="UP000440198"/>
    </source>
</evidence>